<dbReference type="EMBL" id="AC217773">
    <property type="status" value="NOT_ANNOTATED_CDS"/>
    <property type="molecule type" value="Genomic_DNA"/>
</dbReference>
<dbReference type="Antibodypedia" id="2016">
    <property type="antibodies" value="66 antibodies from 14 providers"/>
</dbReference>
<dbReference type="VEuPathDB" id="HostDB:ENSG00000120071"/>
<sequence>MAAMAPALT</sequence>
<organism evidence="2 3">
    <name type="scientific">Homo sapiens</name>
    <name type="common">Human</name>
    <dbReference type="NCBI Taxonomy" id="9606"/>
    <lineage>
        <taxon>Eukaryota</taxon>
        <taxon>Metazoa</taxon>
        <taxon>Chordata</taxon>
        <taxon>Craniata</taxon>
        <taxon>Vertebrata</taxon>
        <taxon>Euteleostomi</taxon>
        <taxon>Mammalia</taxon>
        <taxon>Eutheria</taxon>
        <taxon>Euarchontoglires</taxon>
        <taxon>Primates</taxon>
        <taxon>Haplorrhini</taxon>
        <taxon>Catarrhini</taxon>
        <taxon>Hominidae</taxon>
        <taxon>Homo</taxon>
    </lineage>
</organism>
<reference evidence="1 3" key="3">
    <citation type="journal article" date="2006" name="Nature">
        <title>DNA sequence of human chromosome 17 and analysis of rearrangement in the human lineage.</title>
        <authorList>
            <person name="Zody M.C."/>
            <person name="Garber M."/>
            <person name="Adams D.J."/>
            <person name="Sharpe T."/>
            <person name="Harrow J."/>
            <person name="Lupski J.R."/>
            <person name="Nicholson C."/>
            <person name="Searle S.M."/>
            <person name="Wilming L."/>
            <person name="Young S.K."/>
            <person name="Abouelleil A."/>
            <person name="Allen N.R."/>
            <person name="Bi W."/>
            <person name="Bloom T."/>
            <person name="Borowsky M.L."/>
            <person name="Bugalter B.E."/>
            <person name="Butler J."/>
            <person name="Chang J.L."/>
            <person name="Chen C.K."/>
            <person name="Cook A."/>
            <person name="Corum B."/>
            <person name="Cuomo C.A."/>
            <person name="de Jong P.J."/>
            <person name="DeCaprio D."/>
            <person name="Dewar K."/>
            <person name="FitzGerald M."/>
            <person name="Gilbert J."/>
            <person name="Gibson R."/>
            <person name="Gnerre S."/>
            <person name="Goldstein S."/>
            <person name="Grafham D.V."/>
            <person name="Grocock R."/>
            <person name="Hafez N."/>
            <person name="Hagopian D.S."/>
            <person name="Hart E."/>
            <person name="Norman C.H."/>
            <person name="Humphray S."/>
            <person name="Jaffe D.B."/>
            <person name="Jones M."/>
            <person name="Kamal M."/>
            <person name="Khodiyar V.K."/>
            <person name="LaButti K."/>
            <person name="Laird G."/>
            <person name="Lehoczky J."/>
            <person name="Liu X."/>
            <person name="Lokyitsang T."/>
            <person name="Loveland J."/>
            <person name="Lui A."/>
            <person name="Macdonald P."/>
            <person name="Major J.E."/>
            <person name="Matthews L."/>
            <person name="Mauceli E."/>
            <person name="McCarroll S.A."/>
            <person name="Mihalev A.H."/>
            <person name="Mudge J."/>
            <person name="Nguyen C."/>
            <person name="Nicol R."/>
            <person name="O'Leary S.B."/>
            <person name="Osoegawa K."/>
            <person name="Schwartz D.C."/>
            <person name="Shaw-Smith C."/>
            <person name="Stankiewicz P."/>
            <person name="Steward C."/>
            <person name="Swarbreck D."/>
            <person name="Venkataraman V."/>
            <person name="Whittaker C.A."/>
            <person name="Yang X."/>
            <person name="Zimmer A.R."/>
            <person name="Bradley A."/>
            <person name="Hubbard T."/>
            <person name="Birren B.W."/>
            <person name="Rogers J."/>
            <person name="Lander E.S."/>
            <person name="Nusbaum C."/>
        </authorList>
    </citation>
    <scope>NUCLEOTIDE SEQUENCE [LARGE SCALE GENOMIC DNA]</scope>
</reference>
<dbReference type="Ensembl" id="ENST00000633448.1">
    <property type="protein sequence ID" value="ENSP00000488578.1"/>
    <property type="gene ID" value="ENSG00000278458.4"/>
</dbReference>
<dbReference type="ExpressionAtlas" id="A0A0G2JQP8">
    <property type="expression patterns" value="baseline and differential"/>
</dbReference>
<dbReference type="OrthoDB" id="6022640at2759"/>
<evidence type="ECO:0000313" key="2">
    <source>
        <dbReference type="Ensembl" id="ENSP00000486043.1"/>
    </source>
</evidence>
<protein>
    <submittedName>
        <fullName evidence="2">KAT8 regulatory NSL complex subunit 1</fullName>
    </submittedName>
</protein>
<dbReference type="EMBL" id="CR936218">
    <property type="status" value="NOT_ANNOTATED_CDS"/>
    <property type="molecule type" value="Genomic_DNA"/>
</dbReference>
<gene>
    <name evidence="2" type="primary">KANSL1</name>
</gene>
<dbReference type="Ensembl" id="ENST00000576739.2">
    <property type="protein sequence ID" value="ENSP00000459627.1"/>
    <property type="gene ID" value="ENSG00000120071.15"/>
</dbReference>
<name>A0A0G2JQP8_HUMAN</name>
<evidence type="ECO:0000313" key="3">
    <source>
        <dbReference type="Proteomes" id="UP000005640"/>
    </source>
</evidence>
<accession>A0A0G2JQP8</accession>
<dbReference type="OpenTargets" id="ENSG00000120071"/>
<reference evidence="1" key="1">
    <citation type="journal article" date="2001" name="Nature">
        <title>Initial sequencing and analysis of the human genome.</title>
        <authorList>
            <consortium name="International Human Genome Sequencing Consortium"/>
            <person name="Lander E.S."/>
            <person name="Linton L.M."/>
            <person name="Birren B."/>
            <person name="Nusbaum C."/>
            <person name="Zody M.C."/>
            <person name="Baldwin J."/>
            <person name="Devon K."/>
            <person name="Dewar K."/>
            <person name="Doyle M."/>
            <person name="FitzHugh W."/>
            <person name="Funke R."/>
            <person name="Gage D."/>
            <person name="Harris K."/>
            <person name="Heaford A."/>
            <person name="Howland J."/>
            <person name="Kann L."/>
            <person name="Lehoczky J."/>
            <person name="LeVine R."/>
            <person name="McEwan P."/>
            <person name="McKernan K."/>
            <person name="Meldrim J."/>
            <person name="Mesirov J.P."/>
            <person name="Miranda C."/>
            <person name="Morris W."/>
            <person name="Naylor J."/>
            <person name="Raymond C."/>
            <person name="Rosetti M."/>
            <person name="Santos R."/>
            <person name="Sheridan A."/>
            <person name="Sougnez C."/>
            <person name="Stange-Thomann N."/>
            <person name="Stojanovic N."/>
            <person name="Subramanian A."/>
            <person name="Wyman D."/>
            <person name="Rogers J."/>
            <person name="Sulston J."/>
            <person name="Ainscough R."/>
            <person name="Beck S."/>
            <person name="Bentley D."/>
            <person name="Burton J."/>
            <person name="Clee C."/>
            <person name="Carter N."/>
            <person name="Coulson A."/>
            <person name="Deadman R."/>
            <person name="Deloukas P."/>
            <person name="Dunham A."/>
            <person name="Dunham I."/>
            <person name="Durbin R."/>
            <person name="French L."/>
            <person name="Grafham D."/>
            <person name="Gregory S."/>
            <person name="Hubbard T."/>
            <person name="Humphray S."/>
            <person name="Hunt A."/>
            <person name="Jones M."/>
            <person name="Lloyd C."/>
            <person name="McMurray A."/>
            <person name="Matthews L."/>
            <person name="Mercer S."/>
            <person name="Milne S."/>
            <person name="Mullikin J.C."/>
            <person name="Mungall A."/>
            <person name="Plumb R."/>
            <person name="Ross M."/>
            <person name="Shownkeen R."/>
            <person name="Sims S."/>
            <person name="Waterston R.H."/>
            <person name="Wilson R.K."/>
            <person name="Hillier L.W."/>
            <person name="McPherson J.D."/>
            <person name="Marra M.A."/>
            <person name="Mardis E.R."/>
            <person name="Fulton L.A."/>
            <person name="Chinwalla A.T."/>
            <person name="Pepin K.H."/>
            <person name="Gish W.R."/>
            <person name="Chissoe S.L."/>
            <person name="Wendl M.C."/>
            <person name="Delehaunty K.D."/>
            <person name="Miner T.L."/>
            <person name="Delehaunty A."/>
            <person name="Kramer J.B."/>
            <person name="Cook L.L."/>
            <person name="Fulton R.S."/>
            <person name="Johnson D.L."/>
            <person name="Minx P.J."/>
            <person name="Clifton S.W."/>
            <person name="Hawkins T."/>
            <person name="Branscomb E."/>
            <person name="Predki P."/>
            <person name="Richardson P."/>
            <person name="Wenning S."/>
            <person name="Slezak T."/>
            <person name="Doggett N."/>
            <person name="Cheng J.F."/>
            <person name="Olsen A."/>
            <person name="Lucas S."/>
            <person name="Elkin C."/>
            <person name="Uberbacher E."/>
            <person name="Frazier M."/>
            <person name="Gibbs R.A."/>
            <person name="Muzny D.M."/>
            <person name="Scherer S.E."/>
            <person name="Bouck J.B."/>
            <person name="Sodergren E.J."/>
            <person name="Worley K.C."/>
            <person name="Rives C.M."/>
            <person name="Gorrell J.H."/>
            <person name="Metzker M.L."/>
            <person name="Naylor S.L."/>
            <person name="Kucherlapati R.S."/>
            <person name="Nelson D.L."/>
            <person name="Weinstock G.M."/>
            <person name="Sakaki Y."/>
            <person name="Fujiyama A."/>
            <person name="Hattori M."/>
            <person name="Yada T."/>
            <person name="Toyoda A."/>
            <person name="Itoh T."/>
            <person name="Kawagoe C."/>
            <person name="Watanabe H."/>
            <person name="Totoki Y."/>
            <person name="Taylor T."/>
            <person name="Weissenbach J."/>
            <person name="Heilig R."/>
            <person name="Saurin W."/>
            <person name="Artiguenave F."/>
            <person name="Brottier P."/>
            <person name="Bruls T."/>
            <person name="Pelletier E."/>
            <person name="Robert C."/>
            <person name="Wincker P."/>
            <person name="Smith D.R."/>
            <person name="Doucette-Stamm L."/>
            <person name="Rubenfield M."/>
            <person name="Weinstock K."/>
            <person name="Lee H.M."/>
            <person name="Dubois J."/>
            <person name="Rosenthal A."/>
            <person name="Platzer M."/>
            <person name="Nyakatura G."/>
            <person name="Taudien S."/>
            <person name="Rump A."/>
            <person name="Yang H."/>
            <person name="Yu J."/>
            <person name="Wang J."/>
            <person name="Huang G."/>
            <person name="Gu J."/>
            <person name="Hood L."/>
            <person name="Rowen L."/>
            <person name="Madan A."/>
            <person name="Qin S."/>
            <person name="Davis R.W."/>
            <person name="Federspiel N.A."/>
            <person name="Abola A.P."/>
            <person name="Proctor M.J."/>
            <person name="Myers R.M."/>
            <person name="Schmutz J."/>
            <person name="Dickson M."/>
            <person name="Grimwood J."/>
            <person name="Cox D.R."/>
            <person name="Olson M.V."/>
            <person name="Kaul R."/>
            <person name="Raymond C."/>
            <person name="Shimizu N."/>
            <person name="Kawasaki K."/>
            <person name="Minoshima S."/>
            <person name="Evans G.A."/>
            <person name="Athanasiou M."/>
            <person name="Schultz R."/>
            <person name="Roe B.A."/>
            <person name="Chen F."/>
            <person name="Pan H."/>
            <person name="Ramser J."/>
            <person name="Lehrach H."/>
            <person name="Reinhardt R."/>
            <person name="McCombie W.R."/>
            <person name="de la Bastide M."/>
            <person name="Dedhia N."/>
            <person name="Blocker H."/>
            <person name="Hornischer K."/>
            <person name="Nordsiek G."/>
            <person name="Agarwala R."/>
            <person name="Aravind L."/>
            <person name="Bailey J.A."/>
            <person name="Bateman A."/>
            <person name="Batzoglou S."/>
            <person name="Birney E."/>
            <person name="Bork P."/>
            <person name="Brown D.G."/>
            <person name="Burge C.B."/>
            <person name="Cerutti L."/>
            <person name="Chen H.C."/>
            <person name="Church D."/>
            <person name="Clamp M."/>
            <person name="Copley R.R."/>
            <person name="Doerks T."/>
            <person name="Eddy S.R."/>
            <person name="Eichler E.E."/>
            <person name="Furey T.S."/>
            <person name="Galagan J."/>
            <person name="Gilbert J.G."/>
            <person name="Harmon C."/>
            <person name="Hayashizaki Y."/>
            <person name="Haussler D."/>
            <person name="Hermjakob H."/>
            <person name="Hokamp K."/>
            <person name="Jang W."/>
            <person name="Johnson L.S."/>
            <person name="Jones T.A."/>
            <person name="Kasif S."/>
            <person name="Kaspryzk A."/>
            <person name="Kennedy S."/>
            <person name="Kent W.J."/>
            <person name="Kitts P."/>
            <person name="Koonin E.V."/>
            <person name="Korf I."/>
            <person name="Kulp D."/>
            <person name="Lancet D."/>
            <person name="Lowe T.M."/>
            <person name="McLysaght A."/>
            <person name="Mikkelsen T."/>
            <person name="Moran J.V."/>
            <person name="Mulder N."/>
            <person name="Pollara V.J."/>
            <person name="Ponting C.P."/>
            <person name="Schuler G."/>
            <person name="Schultz J."/>
            <person name="Slater G."/>
            <person name="Smit A.F."/>
            <person name="Stupka E."/>
            <person name="Szustakowski J."/>
            <person name="Thierry-Mieg D."/>
            <person name="Thierry-Mieg J."/>
            <person name="Wagner L."/>
            <person name="Wallis J."/>
            <person name="Wheeler R."/>
            <person name="Williams A."/>
            <person name="Wolf Y.I."/>
            <person name="Wolfe K.H."/>
            <person name="Yang S.P."/>
            <person name="Yeh R.F."/>
            <person name="Collins F."/>
            <person name="Guyer M.S."/>
            <person name="Peterson J."/>
            <person name="Felsenfeld A."/>
            <person name="Wetterstrand K.A."/>
            <person name="Patrinos A."/>
            <person name="Morgan M.J."/>
            <person name="de Jong P."/>
            <person name="Catanese J.J."/>
            <person name="Osoegawa K."/>
            <person name="Shizuya H."/>
            <person name="Choi S."/>
            <person name="Chen Y.J."/>
        </authorList>
    </citation>
    <scope>NUCLEOTIDE SEQUENCE [LARGE SCALE GENOMIC DNA]</scope>
</reference>
<dbReference type="Bgee" id="ENSG00000120071">
    <property type="expression patterns" value="Expressed in bone marrow cell and 176 other cell types or tissues"/>
</dbReference>
<dbReference type="Proteomes" id="UP000005640">
    <property type="component" value="Chromosome 17"/>
</dbReference>
<dbReference type="HGNC" id="HGNC:24565">
    <property type="gene designation" value="KANSL1"/>
</dbReference>
<evidence type="ECO:0000313" key="1">
    <source>
        <dbReference type="Ensembl" id="ENSP00000459627.1"/>
    </source>
</evidence>
<reference evidence="1" key="2">
    <citation type="journal article" date="2004" name="Nature">
        <title>Finishing the euchromatic sequence of the human genome.</title>
        <authorList>
            <consortium name="International Human Genome Sequencing Consortium"/>
        </authorList>
    </citation>
    <scope>NUCLEOTIDE SEQUENCE [LARGE SCALE GENOMIC DNA]</scope>
</reference>
<keyword evidence="3" id="KW-1185">Reference proteome</keyword>
<feature type="non-terminal residue" evidence="2">
    <location>
        <position position="9"/>
    </location>
</feature>
<dbReference type="Ensembl" id="ENST00000628726.1">
    <property type="protein sequence ID" value="ENSP00000486043.1"/>
    <property type="gene ID" value="ENSG00000275867.3"/>
</dbReference>
<dbReference type="ChiTaRS" id="KANSL1">
    <property type="organism name" value="human"/>
</dbReference>
<reference evidence="2" key="4">
    <citation type="submission" date="2025-05" db="UniProtKB">
        <authorList>
            <consortium name="Ensembl"/>
        </authorList>
    </citation>
    <scope>IDENTIFICATION</scope>
</reference>
<dbReference type="EMBL" id="KF495991">
    <property type="status" value="NOT_ANNOTATED_CDS"/>
    <property type="molecule type" value="Genomic_DNA"/>
</dbReference>
<proteinExistence type="predicted"/>
<dbReference type="GeneTree" id="ENSGT00530000063688"/>